<evidence type="ECO:0000259" key="8">
    <source>
        <dbReference type="Pfam" id="PF01850"/>
    </source>
</evidence>
<dbReference type="RefSeq" id="WP_041363799.1">
    <property type="nucleotide sequence ID" value="NZ_HG938354.1"/>
</dbReference>
<protein>
    <submittedName>
        <fullName evidence="9">Probable ribonuclease VapC</fullName>
    </submittedName>
</protein>
<comment type="similarity">
    <text evidence="7">Belongs to the PINc/VapC protein family.</text>
</comment>
<evidence type="ECO:0000256" key="4">
    <source>
        <dbReference type="ARBA" id="ARBA00022723"/>
    </source>
</evidence>
<comment type="cofactor">
    <cofactor evidence="1">
        <name>Mg(2+)</name>
        <dbReference type="ChEBI" id="CHEBI:18420"/>
    </cofactor>
</comment>
<organism evidence="9 10">
    <name type="scientific">Neorhizobium galegae bv. orientalis str. HAMBI 540</name>
    <dbReference type="NCBI Taxonomy" id="1028800"/>
    <lineage>
        <taxon>Bacteria</taxon>
        <taxon>Pseudomonadati</taxon>
        <taxon>Pseudomonadota</taxon>
        <taxon>Alphaproteobacteria</taxon>
        <taxon>Hyphomicrobiales</taxon>
        <taxon>Rhizobiaceae</taxon>
        <taxon>Rhizobium/Agrobacterium group</taxon>
        <taxon>Neorhizobium</taxon>
    </lineage>
</organism>
<dbReference type="Proteomes" id="UP000028181">
    <property type="component" value="Plasmid pHAMBI540a"/>
</dbReference>
<keyword evidence="9" id="KW-0614">Plasmid</keyword>
<dbReference type="InterPro" id="IPR050556">
    <property type="entry name" value="Type_II_TA_system_RNase"/>
</dbReference>
<keyword evidence="5" id="KW-0378">Hydrolase</keyword>
<dbReference type="PANTHER" id="PTHR33653:SF1">
    <property type="entry name" value="RIBONUCLEASE VAPC2"/>
    <property type="match status" value="1"/>
</dbReference>
<keyword evidence="10" id="KW-1185">Reference proteome</keyword>
<dbReference type="GeneID" id="24259898"/>
<evidence type="ECO:0000313" key="10">
    <source>
        <dbReference type="Proteomes" id="UP000028181"/>
    </source>
</evidence>
<keyword evidence="4" id="KW-0479">Metal-binding</keyword>
<dbReference type="CDD" id="cd18746">
    <property type="entry name" value="PIN_VapC4-5_FitB-like"/>
    <property type="match status" value="1"/>
</dbReference>
<dbReference type="SUPFAM" id="SSF88723">
    <property type="entry name" value="PIN domain-like"/>
    <property type="match status" value="1"/>
</dbReference>
<dbReference type="InterPro" id="IPR029060">
    <property type="entry name" value="PIN-like_dom_sf"/>
</dbReference>
<evidence type="ECO:0000313" key="9">
    <source>
        <dbReference type="EMBL" id="CDN50739.1"/>
    </source>
</evidence>
<dbReference type="Pfam" id="PF01850">
    <property type="entry name" value="PIN"/>
    <property type="match status" value="1"/>
</dbReference>
<gene>
    <name evidence="9" type="primary">vapC</name>
    <name evidence="9" type="ORF">RG540_PA00600</name>
</gene>
<accession>A0A068SY07</accession>
<evidence type="ECO:0000256" key="1">
    <source>
        <dbReference type="ARBA" id="ARBA00001946"/>
    </source>
</evidence>
<evidence type="ECO:0000256" key="7">
    <source>
        <dbReference type="ARBA" id="ARBA00038093"/>
    </source>
</evidence>
<feature type="domain" description="PIN" evidence="8">
    <location>
        <begin position="4"/>
        <end position="121"/>
    </location>
</feature>
<evidence type="ECO:0000256" key="3">
    <source>
        <dbReference type="ARBA" id="ARBA00022722"/>
    </source>
</evidence>
<dbReference type="GO" id="GO:0016787">
    <property type="term" value="F:hydrolase activity"/>
    <property type="evidence" value="ECO:0007669"/>
    <property type="project" value="UniProtKB-KW"/>
</dbReference>
<reference evidence="10" key="1">
    <citation type="journal article" date="2014" name="BMC Genomics">
        <title>Genome sequencing of two Neorhizobium galegae strains reveals a noeT gene responsible for the unusual acetylation of the nodulation factors.</title>
        <authorList>
            <person name="Osterman J."/>
            <person name="Marsh J."/>
            <person name="Laine P.K."/>
            <person name="Zeng Z."/>
            <person name="Alatalo E."/>
            <person name="Sullivan J.T."/>
            <person name="Young J.P."/>
            <person name="Thomas-Oates J."/>
            <person name="Paulin L."/>
            <person name="Lindstrom K."/>
        </authorList>
    </citation>
    <scope>NUCLEOTIDE SEQUENCE [LARGE SCALE GENOMIC DNA]</scope>
    <source>
        <strain evidence="10">HAMBI 540</strain>
    </source>
</reference>
<dbReference type="GO" id="GO:0046872">
    <property type="term" value="F:metal ion binding"/>
    <property type="evidence" value="ECO:0007669"/>
    <property type="project" value="UniProtKB-KW"/>
</dbReference>
<name>A0A068SY07_NEOGA</name>
<dbReference type="PANTHER" id="PTHR33653">
    <property type="entry name" value="RIBONUCLEASE VAPC2"/>
    <property type="match status" value="1"/>
</dbReference>
<geneLocation type="plasmid" evidence="10">
    <name>II</name>
</geneLocation>
<dbReference type="AlphaFoldDB" id="A0A068SY07"/>
<evidence type="ECO:0000256" key="2">
    <source>
        <dbReference type="ARBA" id="ARBA00022649"/>
    </source>
</evidence>
<proteinExistence type="inferred from homology"/>
<dbReference type="eggNOG" id="COG1487">
    <property type="taxonomic scope" value="Bacteria"/>
</dbReference>
<dbReference type="EMBL" id="HG938354">
    <property type="protein sequence ID" value="CDN50739.1"/>
    <property type="molecule type" value="Genomic_DNA"/>
</dbReference>
<dbReference type="PATRIC" id="fig|1028800.3.peg.4666"/>
<dbReference type="Gene3D" id="3.40.50.1010">
    <property type="entry name" value="5'-nuclease"/>
    <property type="match status" value="1"/>
</dbReference>
<evidence type="ECO:0000256" key="5">
    <source>
        <dbReference type="ARBA" id="ARBA00022801"/>
    </source>
</evidence>
<dbReference type="GO" id="GO:0004518">
    <property type="term" value="F:nuclease activity"/>
    <property type="evidence" value="ECO:0007669"/>
    <property type="project" value="UniProtKB-KW"/>
</dbReference>
<sequence>MAFLLDTNVISCSKRPEKQAPAFQAFMRKFRIDDAFLSVITIMEIRFGVRLEQSRNAVFSTELERWLTEDVLVNFSDRILPFDTAIALRTGALPTPNKRPSPDAMIAATALHHGLTVVTRNILDFEPLGVPCLNPWTFQG</sequence>
<dbReference type="InterPro" id="IPR002716">
    <property type="entry name" value="PIN_dom"/>
</dbReference>
<dbReference type="KEGG" id="ngg:RG540_PA00600"/>
<dbReference type="HOGENOM" id="CLU_118482_8_0_5"/>
<keyword evidence="3" id="KW-0540">Nuclease</keyword>
<keyword evidence="6" id="KW-0460">Magnesium</keyword>
<dbReference type="OrthoDB" id="9804823at2"/>
<keyword evidence="2" id="KW-1277">Toxin-antitoxin system</keyword>
<evidence type="ECO:0000256" key="6">
    <source>
        <dbReference type="ARBA" id="ARBA00022842"/>
    </source>
</evidence>